<dbReference type="EMBL" id="JBJURJ010000028">
    <property type="protein sequence ID" value="MFM9332249.1"/>
    <property type="molecule type" value="Genomic_DNA"/>
</dbReference>
<dbReference type="Proteomes" id="UP001631969">
    <property type="component" value="Unassembled WGS sequence"/>
</dbReference>
<evidence type="ECO:0000313" key="1">
    <source>
        <dbReference type="EMBL" id="MFM9332249.1"/>
    </source>
</evidence>
<sequence length="140" mass="16207">MQKECKCGQTMNICLRSVIYQGKVEIAHVPVLTCESCSRSEVFAAVKPDMTKLISQLGNKPEKQYIRFEEISEISHLMVTVTDKEHRHESVGVILEERINELLDMLLLARSLQDDAWKRDVTERLSQITRYAMSTYEMKL</sequence>
<reference evidence="1" key="1">
    <citation type="submission" date="2024-12" db="EMBL/GenBank/DDBJ databases">
        <authorList>
            <person name="Wu N."/>
        </authorList>
    </citation>
    <scope>NUCLEOTIDE SEQUENCE</scope>
    <source>
        <strain evidence="1">P15</strain>
    </source>
</reference>
<accession>A0ACC7P9I3</accession>
<name>A0ACC7P9I3_9BACL</name>
<comment type="caution">
    <text evidence="1">The sequence shown here is derived from an EMBL/GenBank/DDBJ whole genome shotgun (WGS) entry which is preliminary data.</text>
</comment>
<protein>
    <submittedName>
        <fullName evidence="1">Uncharacterized protein</fullName>
    </submittedName>
</protein>
<proteinExistence type="predicted"/>
<organism evidence="1 2">
    <name type="scientific">Paenibacillus mesotrionivorans</name>
    <dbReference type="NCBI Taxonomy" id="3160968"/>
    <lineage>
        <taxon>Bacteria</taxon>
        <taxon>Bacillati</taxon>
        <taxon>Bacillota</taxon>
        <taxon>Bacilli</taxon>
        <taxon>Bacillales</taxon>
        <taxon>Paenibacillaceae</taxon>
        <taxon>Paenibacillus</taxon>
    </lineage>
</organism>
<evidence type="ECO:0000313" key="2">
    <source>
        <dbReference type="Proteomes" id="UP001631969"/>
    </source>
</evidence>
<keyword evidence="2" id="KW-1185">Reference proteome</keyword>
<gene>
    <name evidence="1" type="ORF">ACI1P1_28540</name>
</gene>